<name>A0A3G5A5F7_9VIRU</name>
<sequence>MDKFLKLNSQSICNIRYIIEAGISKSIIGNQYAFLILNDNKGLDTSRSSTYKYYQDSNKEEFLNVKRFIDEQTGLSSNGSGSNGSSFNGSSSNESSSNESSSNESNSKEITNEVKPKEESKKYDVSSYSTPKIKYSL</sequence>
<dbReference type="EMBL" id="MK072352">
    <property type="protein sequence ID" value="AYV82262.1"/>
    <property type="molecule type" value="Genomic_DNA"/>
</dbReference>
<proteinExistence type="predicted"/>
<feature type="region of interest" description="Disordered" evidence="1">
    <location>
        <begin position="74"/>
        <end position="137"/>
    </location>
</feature>
<gene>
    <name evidence="2" type="ORF">Homavirus21_9</name>
</gene>
<reference evidence="2" key="1">
    <citation type="submission" date="2018-10" db="EMBL/GenBank/DDBJ databases">
        <title>Hidden diversity of soil giant viruses.</title>
        <authorList>
            <person name="Schulz F."/>
            <person name="Alteio L."/>
            <person name="Goudeau D."/>
            <person name="Ryan E.M."/>
            <person name="Malmstrom R.R."/>
            <person name="Blanchard J."/>
            <person name="Woyke T."/>
        </authorList>
    </citation>
    <scope>NUCLEOTIDE SEQUENCE</scope>
    <source>
        <strain evidence="2">HOV1</strain>
    </source>
</reference>
<accession>A0A3G5A5F7</accession>
<feature type="compositionally biased region" description="Basic and acidic residues" evidence="1">
    <location>
        <begin position="106"/>
        <end position="124"/>
    </location>
</feature>
<protein>
    <submittedName>
        <fullName evidence="2">Uncharacterized protein</fullName>
    </submittedName>
</protein>
<evidence type="ECO:0000313" key="2">
    <source>
        <dbReference type="EMBL" id="AYV82262.1"/>
    </source>
</evidence>
<evidence type="ECO:0000256" key="1">
    <source>
        <dbReference type="SAM" id="MobiDB-lite"/>
    </source>
</evidence>
<feature type="compositionally biased region" description="Low complexity" evidence="1">
    <location>
        <begin position="76"/>
        <end position="105"/>
    </location>
</feature>
<organism evidence="2">
    <name type="scientific">Homavirus sp</name>
    <dbReference type="NCBI Taxonomy" id="2487769"/>
    <lineage>
        <taxon>Viruses</taxon>
        <taxon>Varidnaviria</taxon>
        <taxon>Bamfordvirae</taxon>
        <taxon>Nucleocytoviricota</taxon>
        <taxon>Megaviricetes</taxon>
        <taxon>Imitervirales</taxon>
        <taxon>Mimiviridae</taxon>
        <taxon>Klosneuvirinae</taxon>
    </lineage>
</organism>